<evidence type="ECO:0000313" key="2">
    <source>
        <dbReference type="Proteomes" id="UP000217790"/>
    </source>
</evidence>
<dbReference type="OrthoDB" id="3033067at2759"/>
<sequence>EFMAKQIEGYIKAVKEGCTMEFIADVICRYLKCYPLRLEHNVELSAEHLVCINNHAPDPE</sequence>
<dbReference type="STRING" id="47427.A0A2H3CDJ1"/>
<dbReference type="AlphaFoldDB" id="A0A2H3CDJ1"/>
<name>A0A2H3CDJ1_ARMGA</name>
<dbReference type="InParanoid" id="A0A2H3CDJ1"/>
<feature type="non-terminal residue" evidence="1">
    <location>
        <position position="1"/>
    </location>
</feature>
<evidence type="ECO:0000313" key="1">
    <source>
        <dbReference type="EMBL" id="PBK81131.1"/>
    </source>
</evidence>
<dbReference type="Proteomes" id="UP000217790">
    <property type="component" value="Unassembled WGS sequence"/>
</dbReference>
<gene>
    <name evidence="1" type="ORF">ARMGADRAFT_899801</name>
</gene>
<accession>A0A2H3CDJ1</accession>
<organism evidence="1 2">
    <name type="scientific">Armillaria gallica</name>
    <name type="common">Bulbous honey fungus</name>
    <name type="synonym">Armillaria bulbosa</name>
    <dbReference type="NCBI Taxonomy" id="47427"/>
    <lineage>
        <taxon>Eukaryota</taxon>
        <taxon>Fungi</taxon>
        <taxon>Dikarya</taxon>
        <taxon>Basidiomycota</taxon>
        <taxon>Agaricomycotina</taxon>
        <taxon>Agaricomycetes</taxon>
        <taxon>Agaricomycetidae</taxon>
        <taxon>Agaricales</taxon>
        <taxon>Marasmiineae</taxon>
        <taxon>Physalacriaceae</taxon>
        <taxon>Armillaria</taxon>
    </lineage>
</organism>
<protein>
    <submittedName>
        <fullName evidence="1">Uncharacterized protein</fullName>
    </submittedName>
</protein>
<keyword evidence="2" id="KW-1185">Reference proteome</keyword>
<reference evidence="2" key="1">
    <citation type="journal article" date="2017" name="Nat. Ecol. Evol.">
        <title>Genome expansion and lineage-specific genetic innovations in the forest pathogenic fungi Armillaria.</title>
        <authorList>
            <person name="Sipos G."/>
            <person name="Prasanna A.N."/>
            <person name="Walter M.C."/>
            <person name="O'Connor E."/>
            <person name="Balint B."/>
            <person name="Krizsan K."/>
            <person name="Kiss B."/>
            <person name="Hess J."/>
            <person name="Varga T."/>
            <person name="Slot J."/>
            <person name="Riley R."/>
            <person name="Boka B."/>
            <person name="Rigling D."/>
            <person name="Barry K."/>
            <person name="Lee J."/>
            <person name="Mihaltcheva S."/>
            <person name="LaButti K."/>
            <person name="Lipzen A."/>
            <person name="Waldron R."/>
            <person name="Moloney N.M."/>
            <person name="Sperisen C."/>
            <person name="Kredics L."/>
            <person name="Vagvoelgyi C."/>
            <person name="Patrignani A."/>
            <person name="Fitzpatrick D."/>
            <person name="Nagy I."/>
            <person name="Doyle S."/>
            <person name="Anderson J.B."/>
            <person name="Grigoriev I.V."/>
            <person name="Gueldener U."/>
            <person name="Muensterkoetter M."/>
            <person name="Nagy L.G."/>
        </authorList>
    </citation>
    <scope>NUCLEOTIDE SEQUENCE [LARGE SCALE GENOMIC DNA]</scope>
    <source>
        <strain evidence="2">Ar21-2</strain>
    </source>
</reference>
<feature type="non-terminal residue" evidence="1">
    <location>
        <position position="60"/>
    </location>
</feature>
<dbReference type="EMBL" id="KZ293734">
    <property type="protein sequence ID" value="PBK81131.1"/>
    <property type="molecule type" value="Genomic_DNA"/>
</dbReference>
<proteinExistence type="predicted"/>